<dbReference type="OrthoDB" id="9794662at2"/>
<dbReference type="STRING" id="204669.Acid345_0611"/>
<name>Q1IU34_KORVE</name>
<evidence type="ECO:0000313" key="1">
    <source>
        <dbReference type="EMBL" id="ABF39616.1"/>
    </source>
</evidence>
<accession>Q1IU34</accession>
<dbReference type="EMBL" id="CP000360">
    <property type="protein sequence ID" value="ABF39616.1"/>
    <property type="molecule type" value="Genomic_DNA"/>
</dbReference>
<protein>
    <submittedName>
        <fullName evidence="1">Uncharacterized protein</fullName>
    </submittedName>
</protein>
<dbReference type="AlphaFoldDB" id="Q1IU34"/>
<sequence length="107" mass="11959">MPLTRAFKETVMARVKSDRQFRHSLLREGVECLLSGDLDAGKLVLRDFIKATVGFSALSKAVKIPEKSLIRMFGPSGNPQAKKLFRVVAFLQRGEGIRFEVKPRKAA</sequence>
<evidence type="ECO:0000313" key="2">
    <source>
        <dbReference type="Proteomes" id="UP000002432"/>
    </source>
</evidence>
<dbReference type="eggNOG" id="COG3636">
    <property type="taxonomic scope" value="Bacteria"/>
</dbReference>
<dbReference type="RefSeq" id="WP_011521418.1">
    <property type="nucleotide sequence ID" value="NC_008009.1"/>
</dbReference>
<proteinExistence type="predicted"/>
<dbReference type="EnsemblBacteria" id="ABF39616">
    <property type="protein sequence ID" value="ABF39616"/>
    <property type="gene ID" value="Acid345_0611"/>
</dbReference>
<reference evidence="1 2" key="1">
    <citation type="journal article" date="2009" name="Appl. Environ. Microbiol.">
        <title>Three genomes from the phylum Acidobacteria provide insight into the lifestyles of these microorganisms in soils.</title>
        <authorList>
            <person name="Ward N.L."/>
            <person name="Challacombe J.F."/>
            <person name="Janssen P.H."/>
            <person name="Henrissat B."/>
            <person name="Coutinho P.M."/>
            <person name="Wu M."/>
            <person name="Xie G."/>
            <person name="Haft D.H."/>
            <person name="Sait M."/>
            <person name="Badger J."/>
            <person name="Barabote R.D."/>
            <person name="Bradley B."/>
            <person name="Brettin T.S."/>
            <person name="Brinkac L.M."/>
            <person name="Bruce D."/>
            <person name="Creasy T."/>
            <person name="Daugherty S.C."/>
            <person name="Davidsen T.M."/>
            <person name="DeBoy R.T."/>
            <person name="Detter J.C."/>
            <person name="Dodson R.J."/>
            <person name="Durkin A.S."/>
            <person name="Ganapathy A."/>
            <person name="Gwinn-Giglio M."/>
            <person name="Han C.S."/>
            <person name="Khouri H."/>
            <person name="Kiss H."/>
            <person name="Kothari S.P."/>
            <person name="Madupu R."/>
            <person name="Nelson K.E."/>
            <person name="Nelson W.C."/>
            <person name="Paulsen I."/>
            <person name="Penn K."/>
            <person name="Ren Q."/>
            <person name="Rosovitz M.J."/>
            <person name="Selengut J.D."/>
            <person name="Shrivastava S."/>
            <person name="Sullivan S.A."/>
            <person name="Tapia R."/>
            <person name="Thompson L.S."/>
            <person name="Watkins K.L."/>
            <person name="Yang Q."/>
            <person name="Yu C."/>
            <person name="Zafar N."/>
            <person name="Zhou L."/>
            <person name="Kuske C.R."/>
        </authorList>
    </citation>
    <scope>NUCLEOTIDE SEQUENCE [LARGE SCALE GENOMIC DNA]</scope>
    <source>
        <strain evidence="1 2">Ellin345</strain>
    </source>
</reference>
<gene>
    <name evidence="1" type="ordered locus">Acid345_0611</name>
</gene>
<keyword evidence="2" id="KW-1185">Reference proteome</keyword>
<dbReference type="KEGG" id="aba:Acid345_0611"/>
<dbReference type="HOGENOM" id="CLU_153182_0_0_0"/>
<dbReference type="Proteomes" id="UP000002432">
    <property type="component" value="Chromosome"/>
</dbReference>
<organism evidence="1 2">
    <name type="scientific">Koribacter versatilis (strain Ellin345)</name>
    <dbReference type="NCBI Taxonomy" id="204669"/>
    <lineage>
        <taxon>Bacteria</taxon>
        <taxon>Pseudomonadati</taxon>
        <taxon>Acidobacteriota</taxon>
        <taxon>Terriglobia</taxon>
        <taxon>Terriglobales</taxon>
        <taxon>Candidatus Korobacteraceae</taxon>
        <taxon>Candidatus Korobacter</taxon>
    </lineage>
</organism>